<name>A0AAN5CVW5_9BILA</name>
<proteinExistence type="predicted"/>
<comment type="caution">
    <text evidence="1">The sequence shown here is derived from an EMBL/GenBank/DDBJ whole genome shotgun (WGS) entry which is preliminary data.</text>
</comment>
<dbReference type="EMBL" id="BTRK01000005">
    <property type="protein sequence ID" value="GMR51641.1"/>
    <property type="molecule type" value="Genomic_DNA"/>
</dbReference>
<keyword evidence="2" id="KW-1185">Reference proteome</keyword>
<feature type="non-terminal residue" evidence="1">
    <location>
        <position position="175"/>
    </location>
</feature>
<protein>
    <submittedName>
        <fullName evidence="1">Uncharacterized protein</fullName>
    </submittedName>
</protein>
<reference evidence="2" key="1">
    <citation type="submission" date="2022-10" db="EMBL/GenBank/DDBJ databases">
        <title>Genome assembly of Pristionchus species.</title>
        <authorList>
            <person name="Yoshida K."/>
            <person name="Sommer R.J."/>
        </authorList>
    </citation>
    <scope>NUCLEOTIDE SEQUENCE [LARGE SCALE GENOMIC DNA]</scope>
    <source>
        <strain evidence="2">RS5460</strain>
    </source>
</reference>
<gene>
    <name evidence="1" type="ORF">PMAYCL1PPCAC_21836</name>
</gene>
<evidence type="ECO:0000313" key="2">
    <source>
        <dbReference type="Proteomes" id="UP001328107"/>
    </source>
</evidence>
<sequence>SCMKKTGPLKTDCTDSKYKIVGCEPTGQITFSDENTLECGGGKKMFYRADSVADWAAQKGGESLVCHTEYGGWAMGSIVLDKSAHVICADSIPTKAVCAGGCTAVTKMACDPQQGCTPAAPLQETADSSSACKKMECAASAHLIAPEIAEPISEILCMDNGKWQSALSDDISEAA</sequence>
<dbReference type="Proteomes" id="UP001328107">
    <property type="component" value="Unassembled WGS sequence"/>
</dbReference>
<organism evidence="1 2">
    <name type="scientific">Pristionchus mayeri</name>
    <dbReference type="NCBI Taxonomy" id="1317129"/>
    <lineage>
        <taxon>Eukaryota</taxon>
        <taxon>Metazoa</taxon>
        <taxon>Ecdysozoa</taxon>
        <taxon>Nematoda</taxon>
        <taxon>Chromadorea</taxon>
        <taxon>Rhabditida</taxon>
        <taxon>Rhabditina</taxon>
        <taxon>Diplogasteromorpha</taxon>
        <taxon>Diplogasteroidea</taxon>
        <taxon>Neodiplogasteridae</taxon>
        <taxon>Pristionchus</taxon>
    </lineage>
</organism>
<evidence type="ECO:0000313" key="1">
    <source>
        <dbReference type="EMBL" id="GMR51641.1"/>
    </source>
</evidence>
<accession>A0AAN5CVW5</accession>
<dbReference type="AlphaFoldDB" id="A0AAN5CVW5"/>
<feature type="non-terminal residue" evidence="1">
    <location>
        <position position="1"/>
    </location>
</feature>